<dbReference type="GO" id="GO:0004190">
    <property type="term" value="F:aspartic-type endopeptidase activity"/>
    <property type="evidence" value="ECO:0007669"/>
    <property type="project" value="InterPro"/>
</dbReference>
<dbReference type="InterPro" id="IPR034122">
    <property type="entry name" value="Retropepsin-like_bacterial"/>
</dbReference>
<reference evidence="1" key="1">
    <citation type="submission" date="2020-05" db="EMBL/GenBank/DDBJ databases">
        <title>Sulfur intermediates as new biogeochemical hubs in an aquatic model microbial ecosystem.</title>
        <authorList>
            <person name="Vigneron A."/>
        </authorList>
    </citation>
    <scope>NUCLEOTIDE SEQUENCE</scope>
    <source>
        <strain evidence="1">Bin.250</strain>
    </source>
</reference>
<dbReference type="Gene3D" id="2.40.70.10">
    <property type="entry name" value="Acid Proteases"/>
    <property type="match status" value="1"/>
</dbReference>
<dbReference type="GO" id="GO:0006508">
    <property type="term" value="P:proteolysis"/>
    <property type="evidence" value="ECO:0007669"/>
    <property type="project" value="UniProtKB-KW"/>
</dbReference>
<dbReference type="AlphaFoldDB" id="A0A972VWX0"/>
<evidence type="ECO:0000313" key="1">
    <source>
        <dbReference type="EMBL" id="NQV64072.1"/>
    </source>
</evidence>
<dbReference type="EMBL" id="JABMOJ010000065">
    <property type="protein sequence ID" value="NQV64072.1"/>
    <property type="molecule type" value="Genomic_DNA"/>
</dbReference>
<dbReference type="NCBIfam" id="TIGR02281">
    <property type="entry name" value="clan_AA_DTGA"/>
    <property type="match status" value="1"/>
</dbReference>
<dbReference type="PROSITE" id="PS00141">
    <property type="entry name" value="ASP_PROTEASE"/>
    <property type="match status" value="1"/>
</dbReference>
<dbReference type="EC" id="3.4.23.-" evidence="1"/>
<accession>A0A972VWX0</accession>
<keyword evidence="1" id="KW-0645">Protease</keyword>
<protein>
    <submittedName>
        <fullName evidence="1">TIGR02281 family clan AA aspartic protease</fullName>
        <ecNumber evidence="1">3.4.23.-</ecNumber>
    </submittedName>
</protein>
<dbReference type="InterPro" id="IPR001969">
    <property type="entry name" value="Aspartic_peptidase_AS"/>
</dbReference>
<name>A0A972VWX0_9GAMM</name>
<gene>
    <name evidence="1" type="ORF">HQ497_01795</name>
</gene>
<keyword evidence="1" id="KW-0378">Hydrolase</keyword>
<comment type="caution">
    <text evidence="1">The sequence shown here is derived from an EMBL/GenBank/DDBJ whole genome shotgun (WGS) entry which is preliminary data.</text>
</comment>
<dbReference type="SUPFAM" id="SSF50630">
    <property type="entry name" value="Acid proteases"/>
    <property type="match status" value="1"/>
</dbReference>
<dbReference type="InterPro" id="IPR011969">
    <property type="entry name" value="Clan_AA_Asp_peptidase_C"/>
</dbReference>
<proteinExistence type="predicted"/>
<dbReference type="InterPro" id="IPR021109">
    <property type="entry name" value="Peptidase_aspartic_dom_sf"/>
</dbReference>
<dbReference type="Pfam" id="PF13975">
    <property type="entry name" value="gag-asp_proteas"/>
    <property type="match status" value="1"/>
</dbReference>
<dbReference type="Proteomes" id="UP000754644">
    <property type="component" value="Unassembled WGS sequence"/>
</dbReference>
<organism evidence="1 2">
    <name type="scientific">SAR86 cluster bacterium</name>
    <dbReference type="NCBI Taxonomy" id="2030880"/>
    <lineage>
        <taxon>Bacteria</taxon>
        <taxon>Pseudomonadati</taxon>
        <taxon>Pseudomonadota</taxon>
        <taxon>Gammaproteobacteria</taxon>
        <taxon>SAR86 cluster</taxon>
    </lineage>
</organism>
<dbReference type="CDD" id="cd05483">
    <property type="entry name" value="retropepsin_like_bacteria"/>
    <property type="match status" value="1"/>
</dbReference>
<evidence type="ECO:0000313" key="2">
    <source>
        <dbReference type="Proteomes" id="UP000754644"/>
    </source>
</evidence>
<sequence>MARVWIIWWLFSAPGLVAASETVQIEVVGLFKNAAVLNINGEQQLLKIGQRSLEGVLLLSADSRGASIAVDGETLQLDLSSYISAEFTDHVPTTVAIRRANNQYHTTGSINGVPVSFLIDTGATILAMNSRHAVALGLDMSRAKPMQATTASGAVDSRQVMIKRVDVGDIQVNNVLAAVLPGDYPAEILLGMSFLRNVKMSENAGLMLLKSR</sequence>